<comment type="caution">
    <text evidence="1">The sequence shown here is derived from an EMBL/GenBank/DDBJ whole genome shotgun (WGS) entry which is preliminary data.</text>
</comment>
<proteinExistence type="predicted"/>
<name>A0A4C1SNV7_EUMVA</name>
<dbReference type="AlphaFoldDB" id="A0A4C1SNV7"/>
<keyword evidence="2" id="KW-1185">Reference proteome</keyword>
<evidence type="ECO:0000313" key="1">
    <source>
        <dbReference type="EMBL" id="GBP03913.1"/>
    </source>
</evidence>
<dbReference type="Proteomes" id="UP000299102">
    <property type="component" value="Unassembled WGS sequence"/>
</dbReference>
<protein>
    <submittedName>
        <fullName evidence="1">Uncharacterized protein</fullName>
    </submittedName>
</protein>
<organism evidence="1 2">
    <name type="scientific">Eumeta variegata</name>
    <name type="common">Bagworm moth</name>
    <name type="synonym">Eumeta japonica</name>
    <dbReference type="NCBI Taxonomy" id="151549"/>
    <lineage>
        <taxon>Eukaryota</taxon>
        <taxon>Metazoa</taxon>
        <taxon>Ecdysozoa</taxon>
        <taxon>Arthropoda</taxon>
        <taxon>Hexapoda</taxon>
        <taxon>Insecta</taxon>
        <taxon>Pterygota</taxon>
        <taxon>Neoptera</taxon>
        <taxon>Endopterygota</taxon>
        <taxon>Lepidoptera</taxon>
        <taxon>Glossata</taxon>
        <taxon>Ditrysia</taxon>
        <taxon>Tineoidea</taxon>
        <taxon>Psychidae</taxon>
        <taxon>Oiketicinae</taxon>
        <taxon>Eumeta</taxon>
    </lineage>
</organism>
<dbReference type="EMBL" id="BGZK01000012">
    <property type="protein sequence ID" value="GBP03913.1"/>
    <property type="molecule type" value="Genomic_DNA"/>
</dbReference>
<dbReference type="OrthoDB" id="9997229at2759"/>
<gene>
    <name evidence="1" type="ORF">EVAR_74719_1</name>
</gene>
<evidence type="ECO:0000313" key="2">
    <source>
        <dbReference type="Proteomes" id="UP000299102"/>
    </source>
</evidence>
<sequence length="119" mass="14092">MSIISVKRLRTFWNIPKYPLLRVYKARSIVDPSISHPNAGVKKERSENVIPAQYIIHRQFRAVELRALYCTFPTKQNEHREKPKKKLNESDIQELQQECIIIICERKRSVKILLYEKSG</sequence>
<accession>A0A4C1SNV7</accession>
<reference evidence="1 2" key="1">
    <citation type="journal article" date="2019" name="Commun. Biol.">
        <title>The bagworm genome reveals a unique fibroin gene that provides high tensile strength.</title>
        <authorList>
            <person name="Kono N."/>
            <person name="Nakamura H."/>
            <person name="Ohtoshi R."/>
            <person name="Tomita M."/>
            <person name="Numata K."/>
            <person name="Arakawa K."/>
        </authorList>
    </citation>
    <scope>NUCLEOTIDE SEQUENCE [LARGE SCALE GENOMIC DNA]</scope>
</reference>